<dbReference type="GO" id="GO:0030234">
    <property type="term" value="F:enzyme regulator activity"/>
    <property type="evidence" value="ECO:0007669"/>
    <property type="project" value="InterPro"/>
</dbReference>
<dbReference type="Proteomes" id="UP000199561">
    <property type="component" value="Unassembled WGS sequence"/>
</dbReference>
<dbReference type="AlphaFoldDB" id="A0A1I4NCL4"/>
<dbReference type="EMBL" id="FOUF01000007">
    <property type="protein sequence ID" value="SFM13209.1"/>
    <property type="molecule type" value="Genomic_DNA"/>
</dbReference>
<dbReference type="Pfam" id="PF00543">
    <property type="entry name" value="P-II"/>
    <property type="match status" value="1"/>
</dbReference>
<reference evidence="1" key="2">
    <citation type="submission" date="2021-02" db="EMBL/GenBank/DDBJ databases">
        <authorList>
            <person name="Han P."/>
        </authorList>
    </citation>
    <scope>NUCLEOTIDE SEQUENCE</scope>
    <source>
        <strain evidence="1">Nitrosomonas nitrosa 18-3D</strain>
    </source>
</reference>
<dbReference type="GO" id="GO:0006808">
    <property type="term" value="P:regulation of nitrogen utilization"/>
    <property type="evidence" value="ECO:0007669"/>
    <property type="project" value="InterPro"/>
</dbReference>
<organism evidence="2 3">
    <name type="scientific">Nitrosomonas nitrosa</name>
    <dbReference type="NCBI Taxonomy" id="52442"/>
    <lineage>
        <taxon>Bacteria</taxon>
        <taxon>Pseudomonadati</taxon>
        <taxon>Pseudomonadota</taxon>
        <taxon>Betaproteobacteria</taxon>
        <taxon>Nitrosomonadales</taxon>
        <taxon>Nitrosomonadaceae</taxon>
        <taxon>Nitrosomonas</taxon>
    </lineage>
</organism>
<evidence type="ECO:0000313" key="3">
    <source>
        <dbReference type="Proteomes" id="UP000199561"/>
    </source>
</evidence>
<dbReference type="InterPro" id="IPR015867">
    <property type="entry name" value="N-reg_PII/ATP_PRibTrfase_C"/>
</dbReference>
<dbReference type="OrthoDB" id="281081at2"/>
<evidence type="ECO:0000313" key="1">
    <source>
        <dbReference type="EMBL" id="CAE6494601.1"/>
    </source>
</evidence>
<protein>
    <submittedName>
        <fullName evidence="2">Nitrogen regulatory protein P-II family</fullName>
    </submittedName>
</protein>
<sequence>MDSTISMKRIEIVIDAGKLEELVSLLLKAGAKGYTVLRNAGGLGSRGTRDPNEVLWDDGNAVVVLACKEDQAAKIVAGLSPKLKEFGGMCLLSDCKWVEGPAVSY</sequence>
<dbReference type="InterPro" id="IPR002187">
    <property type="entry name" value="N-reg_PII"/>
</dbReference>
<evidence type="ECO:0000313" key="2">
    <source>
        <dbReference type="EMBL" id="SFM13209.1"/>
    </source>
</evidence>
<name>A0A1I4NCL4_9PROT</name>
<dbReference type="SUPFAM" id="SSF54913">
    <property type="entry name" value="GlnB-like"/>
    <property type="match status" value="1"/>
</dbReference>
<proteinExistence type="predicted"/>
<dbReference type="STRING" id="52442.SAMN05421880_10758"/>
<dbReference type="Proteomes" id="UP000601736">
    <property type="component" value="Unassembled WGS sequence"/>
</dbReference>
<dbReference type="Gene3D" id="3.30.70.120">
    <property type="match status" value="1"/>
</dbReference>
<gene>
    <name evidence="1" type="ORF">NMYAN_130083</name>
    <name evidence="2" type="ORF">SAMN05421880_10758</name>
</gene>
<accession>A0A1I4NCL4</accession>
<keyword evidence="3" id="KW-1185">Reference proteome</keyword>
<dbReference type="EMBL" id="CAJNAP010000005">
    <property type="protein sequence ID" value="CAE6494601.1"/>
    <property type="molecule type" value="Genomic_DNA"/>
</dbReference>
<dbReference type="RefSeq" id="WP_090667133.1">
    <property type="nucleotide sequence ID" value="NZ_CAJNAP010000005.1"/>
</dbReference>
<dbReference type="InterPro" id="IPR011322">
    <property type="entry name" value="N-reg_PII-like_a/b"/>
</dbReference>
<reference evidence="2 3" key="1">
    <citation type="submission" date="2016-10" db="EMBL/GenBank/DDBJ databases">
        <authorList>
            <person name="de Groot N.N."/>
        </authorList>
    </citation>
    <scope>NUCLEOTIDE SEQUENCE [LARGE SCALE GENOMIC DNA]</scope>
    <source>
        <strain evidence="2 3">Nm146</strain>
    </source>
</reference>